<evidence type="ECO:0000256" key="3">
    <source>
        <dbReference type="ARBA" id="ARBA00006464"/>
    </source>
</evidence>
<keyword evidence="6 10" id="KW-0812">Transmembrane</keyword>
<evidence type="ECO:0000256" key="8">
    <source>
        <dbReference type="ARBA" id="ARBA00023136"/>
    </source>
</evidence>
<comment type="similarity">
    <text evidence="3">Belongs to the bacterial sugar transferase family.</text>
</comment>
<accession>A0AA46E155</accession>
<proteinExistence type="inferred from homology"/>
<feature type="transmembrane region" description="Helical" evidence="10">
    <location>
        <begin position="270"/>
        <end position="291"/>
    </location>
</feature>
<dbReference type="NCBIfam" id="TIGR03025">
    <property type="entry name" value="EPS_sugtrans"/>
    <property type="match status" value="1"/>
</dbReference>
<dbReference type="InterPro" id="IPR003362">
    <property type="entry name" value="Bact_transf"/>
</dbReference>
<dbReference type="EMBL" id="SOBG01000001">
    <property type="protein sequence ID" value="TDT72438.1"/>
    <property type="molecule type" value="Genomic_DNA"/>
</dbReference>
<feature type="coiled-coil region" evidence="9">
    <location>
        <begin position="322"/>
        <end position="349"/>
    </location>
</feature>
<keyword evidence="8 10" id="KW-0472">Membrane</keyword>
<sequence>MLKKIELNFFEKYFLVFLFLINDFLIINFSILFFNKVTLFFDKSIFKSIFFNFSLLETFLLILIFYFEKIYNFDFWNIWEELYKFSSSLLIFGIILSNFWLIIDKNYNFYQLWLYLLFLFIIFVINRMVLRYVLRKLNLNIKNVVLISDEVNFDNISNYLENLNFLSFNKIKGYEIIDDVNNMDTIKKEMIKKYNNIEELIIVSSKLNKSTINDIVFQFEDIAPTIKLIPDFYQGHNFLLNFSWNKVITLVSHKNLMNPTKKIIKRIMDITGALIGVTLSIPMYTIVYFLIKKEDAGKVFFVQDRIGLNGKAIKVIKFRTMVKDADEVLEKMLLENEEARKEYQKNKKLKNDPRITKIGNFLRKTSLDEFPQFINVLKGDMSIVGPRPYLFREKDDMGENYKKIIAVKPGLTGIWQVSGRNNLDFEQRLKLDLLYIRNWRVWLDIIIILKTIKTVLIKKGANYDTE</sequence>
<evidence type="ECO:0000256" key="5">
    <source>
        <dbReference type="ARBA" id="ARBA00022679"/>
    </source>
</evidence>
<evidence type="ECO:0000256" key="10">
    <source>
        <dbReference type="SAM" id="Phobius"/>
    </source>
</evidence>
<reference evidence="12 13" key="1">
    <citation type="submission" date="2019-03" db="EMBL/GenBank/DDBJ databases">
        <title>Genomic Encyclopedia of Type Strains, Phase IV (KMG-IV): sequencing the most valuable type-strain genomes for metagenomic binning, comparative biology and taxonomic classification.</title>
        <authorList>
            <person name="Goeker M."/>
        </authorList>
    </citation>
    <scope>NUCLEOTIDE SEQUENCE [LARGE SCALE GENOMIC DNA]</scope>
    <source>
        <strain evidence="12 13">DSM 100055</strain>
    </source>
</reference>
<keyword evidence="13" id="KW-1185">Reference proteome</keyword>
<evidence type="ECO:0000256" key="6">
    <source>
        <dbReference type="ARBA" id="ARBA00022692"/>
    </source>
</evidence>
<protein>
    <submittedName>
        <fullName evidence="12">Undecaprenyl-phosphate galactose phosphotransferase</fullName>
    </submittedName>
</protein>
<keyword evidence="4" id="KW-1003">Cell membrane</keyword>
<evidence type="ECO:0000256" key="9">
    <source>
        <dbReference type="SAM" id="Coils"/>
    </source>
</evidence>
<evidence type="ECO:0000256" key="7">
    <source>
        <dbReference type="ARBA" id="ARBA00022989"/>
    </source>
</evidence>
<dbReference type="InterPro" id="IPR017475">
    <property type="entry name" value="EPS_sugar_tfrase"/>
</dbReference>
<feature type="transmembrane region" description="Helical" evidence="10">
    <location>
        <begin position="45"/>
        <end position="67"/>
    </location>
</feature>
<feature type="transmembrane region" description="Helical" evidence="10">
    <location>
        <begin position="12"/>
        <end position="33"/>
    </location>
</feature>
<comment type="caution">
    <text evidence="12">The sequence shown here is derived from an EMBL/GenBank/DDBJ whole genome shotgun (WGS) entry which is preliminary data.</text>
</comment>
<evidence type="ECO:0000256" key="2">
    <source>
        <dbReference type="ARBA" id="ARBA00004236"/>
    </source>
</evidence>
<evidence type="ECO:0000256" key="1">
    <source>
        <dbReference type="ARBA" id="ARBA00004141"/>
    </source>
</evidence>
<name>A0AA46E155_9FUSO</name>
<evidence type="ECO:0000313" key="13">
    <source>
        <dbReference type="Proteomes" id="UP000294678"/>
    </source>
</evidence>
<evidence type="ECO:0000313" key="12">
    <source>
        <dbReference type="EMBL" id="TDT72438.1"/>
    </source>
</evidence>
<keyword evidence="9" id="KW-0175">Coiled coil</keyword>
<comment type="subcellular location">
    <subcellularLocation>
        <location evidence="2">Cell membrane</location>
    </subcellularLocation>
    <subcellularLocation>
        <location evidence="1">Membrane</location>
        <topology evidence="1">Multi-pass membrane protein</topology>
    </subcellularLocation>
</comment>
<evidence type="ECO:0000259" key="11">
    <source>
        <dbReference type="Pfam" id="PF02397"/>
    </source>
</evidence>
<evidence type="ECO:0000256" key="4">
    <source>
        <dbReference type="ARBA" id="ARBA00022475"/>
    </source>
</evidence>
<feature type="transmembrane region" description="Helical" evidence="10">
    <location>
        <begin position="82"/>
        <end position="103"/>
    </location>
</feature>
<keyword evidence="7 10" id="KW-1133">Transmembrane helix</keyword>
<keyword evidence="5" id="KW-0808">Transferase</keyword>
<dbReference type="PANTHER" id="PTHR30576">
    <property type="entry name" value="COLANIC BIOSYNTHESIS UDP-GLUCOSE LIPID CARRIER TRANSFERASE"/>
    <property type="match status" value="1"/>
</dbReference>
<dbReference type="GO" id="GO:0005886">
    <property type="term" value="C:plasma membrane"/>
    <property type="evidence" value="ECO:0007669"/>
    <property type="project" value="UniProtKB-SubCell"/>
</dbReference>
<dbReference type="Pfam" id="PF02397">
    <property type="entry name" value="Bac_transf"/>
    <property type="match status" value="1"/>
</dbReference>
<dbReference type="PANTHER" id="PTHR30576:SF4">
    <property type="entry name" value="UNDECAPRENYL-PHOSPHATE GALACTOSE PHOSPHOTRANSFERASE"/>
    <property type="match status" value="1"/>
</dbReference>
<gene>
    <name evidence="12" type="ORF">EV215_0244</name>
</gene>
<dbReference type="RefSeq" id="WP_134112081.1">
    <property type="nucleotide sequence ID" value="NZ_SOBG01000001.1"/>
</dbReference>
<dbReference type="GO" id="GO:0016780">
    <property type="term" value="F:phosphotransferase activity, for other substituted phosphate groups"/>
    <property type="evidence" value="ECO:0007669"/>
    <property type="project" value="TreeGrafter"/>
</dbReference>
<feature type="domain" description="Bacterial sugar transferase" evidence="11">
    <location>
        <begin position="265"/>
        <end position="456"/>
    </location>
</feature>
<feature type="transmembrane region" description="Helical" evidence="10">
    <location>
        <begin position="109"/>
        <end position="130"/>
    </location>
</feature>
<organism evidence="12 13">
    <name type="scientific">Hypnocyclicus thermotrophus</name>
    <dbReference type="NCBI Taxonomy" id="1627895"/>
    <lineage>
        <taxon>Bacteria</taxon>
        <taxon>Fusobacteriati</taxon>
        <taxon>Fusobacteriota</taxon>
        <taxon>Fusobacteriia</taxon>
        <taxon>Fusobacteriales</taxon>
        <taxon>Fusobacteriaceae</taxon>
        <taxon>Hypnocyclicus</taxon>
    </lineage>
</organism>
<dbReference type="AlphaFoldDB" id="A0AA46E155"/>
<dbReference type="Proteomes" id="UP000294678">
    <property type="component" value="Unassembled WGS sequence"/>
</dbReference>